<evidence type="ECO:0000259" key="1">
    <source>
        <dbReference type="Pfam" id="PF14467"/>
    </source>
</evidence>
<dbReference type="EMBL" id="FNCI01000009">
    <property type="protein sequence ID" value="SDG30534.1"/>
    <property type="molecule type" value="Genomic_DNA"/>
</dbReference>
<dbReference type="STRING" id="284577.SAMN05216571_10910"/>
<evidence type="ECO:0000313" key="3">
    <source>
        <dbReference type="Proteomes" id="UP000198641"/>
    </source>
</evidence>
<dbReference type="InterPro" id="IPR025218">
    <property type="entry name" value="DUF4426"/>
</dbReference>
<protein>
    <recommendedName>
        <fullName evidence="1">DUF4426 domain-containing protein</fullName>
    </recommendedName>
</protein>
<accession>A0A1G7T669</accession>
<reference evidence="2 3" key="1">
    <citation type="submission" date="2016-10" db="EMBL/GenBank/DDBJ databases">
        <authorList>
            <person name="de Groot N.N."/>
        </authorList>
    </citation>
    <scope>NUCLEOTIDE SEQUENCE [LARGE SCALE GENOMIC DNA]</scope>
    <source>
        <strain evidence="2 3">BH539</strain>
    </source>
</reference>
<sequence>MMKHGHRPSGRAFSREMAWWLGLVLLPVLLAGAGMERAQAEQFERFGRYQVHYSAVNTSFLTPEVAAASGIQRSRVQALLNISVREERPDGTTRPAQASVEGRVGNLAGQSQPLSFRSVRENGAIYHLATFRILEDEPMRFDLSVRYDRNEPPGEVSFIQRFYIDR</sequence>
<keyword evidence="3" id="KW-1185">Reference proteome</keyword>
<dbReference type="AlphaFoldDB" id="A0A1G7T669"/>
<dbReference type="Proteomes" id="UP000198641">
    <property type="component" value="Unassembled WGS sequence"/>
</dbReference>
<proteinExistence type="predicted"/>
<evidence type="ECO:0000313" key="2">
    <source>
        <dbReference type="EMBL" id="SDG30534.1"/>
    </source>
</evidence>
<dbReference type="Pfam" id="PF14467">
    <property type="entry name" value="DUF4426"/>
    <property type="match status" value="1"/>
</dbReference>
<feature type="domain" description="DUF4426" evidence="1">
    <location>
        <begin position="44"/>
        <end position="165"/>
    </location>
</feature>
<name>A0A1G7T669_9GAMM</name>
<gene>
    <name evidence="2" type="ORF">SAMN05216571_10910</name>
</gene>
<organism evidence="2 3">
    <name type="scientific">Onishia taeanensis</name>
    <dbReference type="NCBI Taxonomy" id="284577"/>
    <lineage>
        <taxon>Bacteria</taxon>
        <taxon>Pseudomonadati</taxon>
        <taxon>Pseudomonadota</taxon>
        <taxon>Gammaproteobacteria</taxon>
        <taxon>Oceanospirillales</taxon>
        <taxon>Halomonadaceae</taxon>
        <taxon>Onishia</taxon>
    </lineage>
</organism>
<dbReference type="Gene3D" id="2.60.40.3340">
    <property type="entry name" value="Domain of unknown function DUF4426"/>
    <property type="match status" value="1"/>
</dbReference>
<dbReference type="RefSeq" id="WP_245696423.1">
    <property type="nucleotide sequence ID" value="NZ_FNCI01000009.1"/>
</dbReference>